<keyword evidence="2" id="KW-1133">Transmembrane helix</keyword>
<evidence type="ECO:0000313" key="4">
    <source>
        <dbReference type="Proteomes" id="UP001302676"/>
    </source>
</evidence>
<dbReference type="Proteomes" id="UP001302676">
    <property type="component" value="Unassembled WGS sequence"/>
</dbReference>
<keyword evidence="2" id="KW-0472">Membrane</keyword>
<organism evidence="3 4">
    <name type="scientific">Dichotomopilus funicola</name>
    <dbReference type="NCBI Taxonomy" id="1934379"/>
    <lineage>
        <taxon>Eukaryota</taxon>
        <taxon>Fungi</taxon>
        <taxon>Dikarya</taxon>
        <taxon>Ascomycota</taxon>
        <taxon>Pezizomycotina</taxon>
        <taxon>Sordariomycetes</taxon>
        <taxon>Sordariomycetidae</taxon>
        <taxon>Sordariales</taxon>
        <taxon>Chaetomiaceae</taxon>
        <taxon>Dichotomopilus</taxon>
    </lineage>
</organism>
<feature type="compositionally biased region" description="Low complexity" evidence="1">
    <location>
        <begin position="199"/>
        <end position="231"/>
    </location>
</feature>
<accession>A0AAN6V3Y1</accession>
<dbReference type="GeneID" id="87817216"/>
<feature type="region of interest" description="Disordered" evidence="1">
    <location>
        <begin position="193"/>
        <end position="288"/>
    </location>
</feature>
<name>A0AAN6V3Y1_9PEZI</name>
<evidence type="ECO:0000313" key="3">
    <source>
        <dbReference type="EMBL" id="KAK4143981.1"/>
    </source>
</evidence>
<feature type="region of interest" description="Disordered" evidence="1">
    <location>
        <begin position="344"/>
        <end position="404"/>
    </location>
</feature>
<dbReference type="AlphaFoldDB" id="A0AAN6V3Y1"/>
<gene>
    <name evidence="3" type="ORF">C8A04DRAFT_28325</name>
</gene>
<dbReference type="EMBL" id="MU853581">
    <property type="protein sequence ID" value="KAK4143981.1"/>
    <property type="molecule type" value="Genomic_DNA"/>
</dbReference>
<dbReference type="RefSeq" id="XP_062637352.1">
    <property type="nucleotide sequence ID" value="XM_062780603.1"/>
</dbReference>
<reference evidence="3" key="1">
    <citation type="journal article" date="2023" name="Mol. Phylogenet. Evol.">
        <title>Genome-scale phylogeny and comparative genomics of the fungal order Sordariales.</title>
        <authorList>
            <person name="Hensen N."/>
            <person name="Bonometti L."/>
            <person name="Westerberg I."/>
            <person name="Brannstrom I.O."/>
            <person name="Guillou S."/>
            <person name="Cros-Aarteil S."/>
            <person name="Calhoun S."/>
            <person name="Haridas S."/>
            <person name="Kuo A."/>
            <person name="Mondo S."/>
            <person name="Pangilinan J."/>
            <person name="Riley R."/>
            <person name="LaButti K."/>
            <person name="Andreopoulos B."/>
            <person name="Lipzen A."/>
            <person name="Chen C."/>
            <person name="Yan M."/>
            <person name="Daum C."/>
            <person name="Ng V."/>
            <person name="Clum A."/>
            <person name="Steindorff A."/>
            <person name="Ohm R.A."/>
            <person name="Martin F."/>
            <person name="Silar P."/>
            <person name="Natvig D.O."/>
            <person name="Lalanne C."/>
            <person name="Gautier V."/>
            <person name="Ament-Velasquez S.L."/>
            <person name="Kruys A."/>
            <person name="Hutchinson M.I."/>
            <person name="Powell A.J."/>
            <person name="Barry K."/>
            <person name="Miller A.N."/>
            <person name="Grigoriev I.V."/>
            <person name="Debuchy R."/>
            <person name="Gladieux P."/>
            <person name="Hiltunen Thoren M."/>
            <person name="Johannesson H."/>
        </authorList>
    </citation>
    <scope>NUCLEOTIDE SEQUENCE</scope>
    <source>
        <strain evidence="3">CBS 141.50</strain>
    </source>
</reference>
<evidence type="ECO:0000256" key="2">
    <source>
        <dbReference type="SAM" id="Phobius"/>
    </source>
</evidence>
<feature type="compositionally biased region" description="Low complexity" evidence="1">
    <location>
        <begin position="253"/>
        <end position="274"/>
    </location>
</feature>
<keyword evidence="2" id="KW-0812">Transmembrane</keyword>
<proteinExistence type="predicted"/>
<protein>
    <submittedName>
        <fullName evidence="3">Uncharacterized protein</fullName>
    </submittedName>
</protein>
<sequence length="404" mass="41558">MTVIIGQAPNNLGPLTTTFTPPPACTVAVGAATGGLGGWLGLGGQEDVAYLGQACSWGKAYDDTGCWPETTAGVAETKAPLYGWGFYSPGLHCPVGYATACSATGGSGGGSEWPVQFKLRDGETAVGCCPSGYGCANNNGQTCTMMATSTAVPTVTCDGDTTGGLGTMTVPNKEASITTFSVYAPMIQINWQSSDRSHSTSSSSSRRTSTTKKSSSESTHTSSSATKSSHSNSDDHSHTASTSATETLVTDDSPSPTGGQSTGGPNQPTNTPPTLQEGQTSSGDDGPLSPGAKVAIGVTCAVAVLVFAVCALFYFWRKRKNAQEEQDLDRMYGLQPNMVENGAFGNAVDDPGFYRGQRQVTAPSAPPTQNPFEGSEVPSSSGGTSEVQRPAAPYYKPYRPPGAS</sequence>
<feature type="compositionally biased region" description="Polar residues" evidence="1">
    <location>
        <begin position="377"/>
        <end position="387"/>
    </location>
</feature>
<keyword evidence="4" id="KW-1185">Reference proteome</keyword>
<comment type="caution">
    <text evidence="3">The sequence shown here is derived from an EMBL/GenBank/DDBJ whole genome shotgun (WGS) entry which is preliminary data.</text>
</comment>
<evidence type="ECO:0000256" key="1">
    <source>
        <dbReference type="SAM" id="MobiDB-lite"/>
    </source>
</evidence>
<reference evidence="3" key="2">
    <citation type="submission" date="2023-05" db="EMBL/GenBank/DDBJ databases">
        <authorList>
            <consortium name="Lawrence Berkeley National Laboratory"/>
            <person name="Steindorff A."/>
            <person name="Hensen N."/>
            <person name="Bonometti L."/>
            <person name="Westerberg I."/>
            <person name="Brannstrom I.O."/>
            <person name="Guillou S."/>
            <person name="Cros-Aarteil S."/>
            <person name="Calhoun S."/>
            <person name="Haridas S."/>
            <person name="Kuo A."/>
            <person name="Mondo S."/>
            <person name="Pangilinan J."/>
            <person name="Riley R."/>
            <person name="Labutti K."/>
            <person name="Andreopoulos B."/>
            <person name="Lipzen A."/>
            <person name="Chen C."/>
            <person name="Yanf M."/>
            <person name="Daum C."/>
            <person name="Ng V."/>
            <person name="Clum A."/>
            <person name="Ohm R."/>
            <person name="Martin F."/>
            <person name="Silar P."/>
            <person name="Natvig D."/>
            <person name="Lalanne C."/>
            <person name="Gautier V."/>
            <person name="Ament-Velasquez S.L."/>
            <person name="Kruys A."/>
            <person name="Hutchinson M.I."/>
            <person name="Powell A.J."/>
            <person name="Barry K."/>
            <person name="Miller A.N."/>
            <person name="Grigoriev I.V."/>
            <person name="Debuchy R."/>
            <person name="Gladieux P."/>
            <person name="Thoren M.H."/>
            <person name="Johannesson H."/>
        </authorList>
    </citation>
    <scope>NUCLEOTIDE SEQUENCE</scope>
    <source>
        <strain evidence="3">CBS 141.50</strain>
    </source>
</reference>
<feature type="transmembrane region" description="Helical" evidence="2">
    <location>
        <begin position="294"/>
        <end position="316"/>
    </location>
</feature>